<evidence type="ECO:0000313" key="2">
    <source>
        <dbReference type="EMBL" id="KAL3774539.1"/>
    </source>
</evidence>
<evidence type="ECO:0000313" key="3">
    <source>
        <dbReference type="Proteomes" id="UP001530400"/>
    </source>
</evidence>
<feature type="compositionally biased region" description="Acidic residues" evidence="1">
    <location>
        <begin position="193"/>
        <end position="204"/>
    </location>
</feature>
<organism evidence="2 3">
    <name type="scientific">Cyclotella atomus</name>
    <dbReference type="NCBI Taxonomy" id="382360"/>
    <lineage>
        <taxon>Eukaryota</taxon>
        <taxon>Sar</taxon>
        <taxon>Stramenopiles</taxon>
        <taxon>Ochrophyta</taxon>
        <taxon>Bacillariophyta</taxon>
        <taxon>Coscinodiscophyceae</taxon>
        <taxon>Thalassiosirophycidae</taxon>
        <taxon>Stephanodiscales</taxon>
        <taxon>Stephanodiscaceae</taxon>
        <taxon>Cyclotella</taxon>
    </lineage>
</organism>
<dbReference type="AlphaFoldDB" id="A0ABD3NG80"/>
<sequence>MPSPDESAAETMESSRIAVMECEKEISSIKNSLRALNLGASADNGDALNSLKVSVHKVKFNGDNETACTFKVHLSSPIEELEIGKMYDPLDPESQGGFALFQSVETSNALLTMEVYSGGEKIGVSAAHDLLPLVEDMKVVSGGDGKSLMVDFAIVAEDEEHVGDVDATESSEVKEVAEESAAADVAKEPVVAADDDVTGEDEPGVENVEARETEKSEEEEDGNNDDKFADAKEEPDDVTEEAKPAQDEGAKESKIQVPVCTLSVHLEYTPSLNDKRDALYDQLNEVSKRKAEAIESLRKSASALNRAKMEDDDKKSPAVKAGFLNKSKPASAKAPPPFWKRWYDKTIGPKSMLWVIAPVAKNYVIFFGMSAFFHYKGELSALPPPV</sequence>
<reference evidence="2 3" key="1">
    <citation type="submission" date="2024-10" db="EMBL/GenBank/DDBJ databases">
        <title>Updated reference genomes for cyclostephanoid diatoms.</title>
        <authorList>
            <person name="Roberts W.R."/>
            <person name="Alverson A.J."/>
        </authorList>
    </citation>
    <scope>NUCLEOTIDE SEQUENCE [LARGE SCALE GENOMIC DNA]</scope>
    <source>
        <strain evidence="2 3">AJA010-31</strain>
    </source>
</reference>
<protein>
    <submittedName>
        <fullName evidence="2">Uncharacterized protein</fullName>
    </submittedName>
</protein>
<evidence type="ECO:0000256" key="1">
    <source>
        <dbReference type="SAM" id="MobiDB-lite"/>
    </source>
</evidence>
<feature type="compositionally biased region" description="Basic and acidic residues" evidence="1">
    <location>
        <begin position="240"/>
        <end position="254"/>
    </location>
</feature>
<comment type="caution">
    <text evidence="2">The sequence shown here is derived from an EMBL/GenBank/DDBJ whole genome shotgun (WGS) entry which is preliminary data.</text>
</comment>
<dbReference type="EMBL" id="JALLPJ020001189">
    <property type="protein sequence ID" value="KAL3774539.1"/>
    <property type="molecule type" value="Genomic_DNA"/>
</dbReference>
<feature type="region of interest" description="Disordered" evidence="1">
    <location>
        <begin position="163"/>
        <end position="254"/>
    </location>
</feature>
<name>A0ABD3NG80_9STRA</name>
<proteinExistence type="predicted"/>
<gene>
    <name evidence="2" type="ORF">ACHAWO_003990</name>
</gene>
<dbReference type="Proteomes" id="UP001530400">
    <property type="component" value="Unassembled WGS sequence"/>
</dbReference>
<accession>A0ABD3NG80</accession>
<keyword evidence="3" id="KW-1185">Reference proteome</keyword>